<feature type="region of interest" description="Disordered" evidence="1">
    <location>
        <begin position="68"/>
        <end position="90"/>
    </location>
</feature>
<evidence type="ECO:0000313" key="3">
    <source>
        <dbReference type="Proteomes" id="UP000674425"/>
    </source>
</evidence>
<organism evidence="2 3">
    <name type="scientific">Paraburkholderia aspalathi</name>
    <dbReference type="NCBI Taxonomy" id="1324617"/>
    <lineage>
        <taxon>Bacteria</taxon>
        <taxon>Pseudomonadati</taxon>
        <taxon>Pseudomonadota</taxon>
        <taxon>Betaproteobacteria</taxon>
        <taxon>Burkholderiales</taxon>
        <taxon>Burkholderiaceae</taxon>
        <taxon>Paraburkholderia</taxon>
    </lineage>
</organism>
<comment type="caution">
    <text evidence="2">The sequence shown here is derived from an EMBL/GenBank/DDBJ whole genome shotgun (WGS) entry which is preliminary data.</text>
</comment>
<evidence type="ECO:0008006" key="4">
    <source>
        <dbReference type="Google" id="ProtNLM"/>
    </source>
</evidence>
<dbReference type="InterPro" id="IPR009444">
    <property type="entry name" value="Conjugal_tfr_TraD_a-type"/>
</dbReference>
<gene>
    <name evidence="2" type="ORF">R69658_07263</name>
</gene>
<sequence length="90" mass="10113">MLSARREDQRKARTRELIELGGIVSMVDFPVDRGTLTGALLWALDQFKTEDDLQHALKKRGDAFIAERENEKKTESQVSAEKVAAEQTPA</sequence>
<proteinExistence type="predicted"/>
<dbReference type="Proteomes" id="UP000674425">
    <property type="component" value="Unassembled WGS sequence"/>
</dbReference>
<name>A0ABM8T392_9BURK</name>
<keyword evidence="3" id="KW-1185">Reference proteome</keyword>
<dbReference type="Pfam" id="PF06412">
    <property type="entry name" value="TraD"/>
    <property type="match status" value="1"/>
</dbReference>
<dbReference type="EMBL" id="CAJNAU010000128">
    <property type="protein sequence ID" value="CAE6853267.1"/>
    <property type="molecule type" value="Genomic_DNA"/>
</dbReference>
<accession>A0ABM8T392</accession>
<reference evidence="2 3" key="1">
    <citation type="submission" date="2021-02" db="EMBL/GenBank/DDBJ databases">
        <authorList>
            <person name="Vanwijnsberghe S."/>
        </authorList>
    </citation>
    <scope>NUCLEOTIDE SEQUENCE [LARGE SCALE GENOMIC DNA]</scope>
    <source>
        <strain evidence="2 3">R-69658</strain>
    </source>
</reference>
<evidence type="ECO:0000256" key="1">
    <source>
        <dbReference type="SAM" id="MobiDB-lite"/>
    </source>
</evidence>
<evidence type="ECO:0000313" key="2">
    <source>
        <dbReference type="EMBL" id="CAE6853267.1"/>
    </source>
</evidence>
<protein>
    <recommendedName>
        <fullName evidence="4">Conjugal transfer protein TraD</fullName>
    </recommendedName>
</protein>